<protein>
    <submittedName>
        <fullName evidence="2">Aminoglycoside phosphotransferase family protein</fullName>
    </submittedName>
</protein>
<gene>
    <name evidence="2" type="ORF">ACFP1K_19005</name>
</gene>
<dbReference type="RefSeq" id="WP_380754961.1">
    <property type="nucleotide sequence ID" value="NZ_JBHSRF010000026.1"/>
</dbReference>
<keyword evidence="3" id="KW-1185">Reference proteome</keyword>
<dbReference type="EMBL" id="JBHSRF010000026">
    <property type="protein sequence ID" value="MFC6083270.1"/>
    <property type="molecule type" value="Genomic_DNA"/>
</dbReference>
<dbReference type="Proteomes" id="UP001596137">
    <property type="component" value="Unassembled WGS sequence"/>
</dbReference>
<accession>A0ABW1NK24</accession>
<evidence type="ECO:0000313" key="2">
    <source>
        <dbReference type="EMBL" id="MFC6083270.1"/>
    </source>
</evidence>
<dbReference type="SUPFAM" id="SSF56112">
    <property type="entry name" value="Protein kinase-like (PK-like)"/>
    <property type="match status" value="1"/>
</dbReference>
<feature type="region of interest" description="Disordered" evidence="1">
    <location>
        <begin position="1"/>
        <end position="28"/>
    </location>
</feature>
<reference evidence="3" key="1">
    <citation type="journal article" date="2019" name="Int. J. Syst. Evol. Microbiol.">
        <title>The Global Catalogue of Microorganisms (GCM) 10K type strain sequencing project: providing services to taxonomists for standard genome sequencing and annotation.</title>
        <authorList>
            <consortium name="The Broad Institute Genomics Platform"/>
            <consortium name="The Broad Institute Genome Sequencing Center for Infectious Disease"/>
            <person name="Wu L."/>
            <person name="Ma J."/>
        </authorList>
    </citation>
    <scope>NUCLEOTIDE SEQUENCE [LARGE SCALE GENOMIC DNA]</scope>
    <source>
        <strain evidence="3">JCM 30346</strain>
    </source>
</reference>
<evidence type="ECO:0000256" key="1">
    <source>
        <dbReference type="SAM" id="MobiDB-lite"/>
    </source>
</evidence>
<dbReference type="InterPro" id="IPR011009">
    <property type="entry name" value="Kinase-like_dom_sf"/>
</dbReference>
<sequence length="266" mass="28531">MRSSSSFEPLPAAEGGPSRVTRSDGTVRSAAGPWTGAVHALLRHLEEAGFTGAPRVAGTGLDDDDNEILTYVEGSVVHLRTLSGEAVWQAGRLLGDLHTATAGFRPPPGLSWQPWWMHREGPGSVIGHCDAGPWHTVLRDGLPVAFIDWTLAGPVDPLDEVVATAWWQAQLHDDDVAERNDLPDAATRAGWLGMFLDGYGLPAAGRDGLVTRMIEIAIRDCAAEAARAGITGESTDPTPLWALAWRARAAAWMIRNRALLERAVQA</sequence>
<comment type="caution">
    <text evidence="2">The sequence shown here is derived from an EMBL/GenBank/DDBJ whole genome shotgun (WGS) entry which is preliminary data.</text>
</comment>
<organism evidence="2 3">
    <name type="scientific">Sphaerisporangium aureirubrum</name>
    <dbReference type="NCBI Taxonomy" id="1544736"/>
    <lineage>
        <taxon>Bacteria</taxon>
        <taxon>Bacillati</taxon>
        <taxon>Actinomycetota</taxon>
        <taxon>Actinomycetes</taxon>
        <taxon>Streptosporangiales</taxon>
        <taxon>Streptosporangiaceae</taxon>
        <taxon>Sphaerisporangium</taxon>
    </lineage>
</organism>
<proteinExistence type="predicted"/>
<evidence type="ECO:0000313" key="3">
    <source>
        <dbReference type="Proteomes" id="UP001596137"/>
    </source>
</evidence>
<name>A0ABW1NK24_9ACTN</name>